<accession>A0A0K0F2U6</accession>
<sequence length="486" mass="56080">MALQPYHGRKLFLTRWIVKFIPSDEDPLDFNIRLSGLMTPTPVGPIEDTEEYQRRRKRKYYTFTPYTTDFLETVHGPKLVEFENKETITLVDGMSYEEGIKSGYPANFIDYFRFGFPPTWEFIISQFYLSMHRGIANGEAPLGIKSILKNPSRPSNQLVLQDKNKSYVVNTDHTSVLRERNRTNGDNKLKSGHRNASSSSASKGSSKTKTPLSHKDSKLVNVPTCSSSKKDLPNVHQQDKSFANSTRSNTRPSRTNTRLQKTQRQAELRSSSGTSKVRLQERHSRFEKSFRQVDGFFHSNEINKQVKGKRSQSESDSKNKANHLQNNLKDQQNQRTNSRSQKTFRYTENDLHKSSRNEENQSKRSQSENVTTKTRTPFSSEKKQQSQILKSCLRKGSSSTNEKETLKTTKSSYYSQQHTFRRSKPQSDKVLLNRSLVGCKRHSDNDEDSPSRKNPRQTTGHDYKFSFLPRKRVEGRKDDIVLPKCI</sequence>
<protein>
    <submittedName>
        <fullName evidence="4">SANTA domain-containing protein</fullName>
    </submittedName>
</protein>
<dbReference type="Proteomes" id="UP000035680">
    <property type="component" value="Unassembled WGS sequence"/>
</dbReference>
<dbReference type="AlphaFoldDB" id="A0A0K0F2U6"/>
<evidence type="ECO:0000259" key="2">
    <source>
        <dbReference type="Pfam" id="PF09133"/>
    </source>
</evidence>
<name>A0A0K0F2U6_STRVS</name>
<dbReference type="Pfam" id="PF09133">
    <property type="entry name" value="SANTA"/>
    <property type="match status" value="1"/>
</dbReference>
<feature type="compositionally biased region" description="Low complexity" evidence="1">
    <location>
        <begin position="244"/>
        <end position="258"/>
    </location>
</feature>
<evidence type="ECO:0000313" key="3">
    <source>
        <dbReference type="Proteomes" id="UP000035680"/>
    </source>
</evidence>
<feature type="compositionally biased region" description="Polar residues" evidence="1">
    <location>
        <begin position="322"/>
        <end position="344"/>
    </location>
</feature>
<organism evidence="3 4">
    <name type="scientific">Strongyloides venezuelensis</name>
    <name type="common">Threadworm</name>
    <dbReference type="NCBI Taxonomy" id="75913"/>
    <lineage>
        <taxon>Eukaryota</taxon>
        <taxon>Metazoa</taxon>
        <taxon>Ecdysozoa</taxon>
        <taxon>Nematoda</taxon>
        <taxon>Chromadorea</taxon>
        <taxon>Rhabditida</taxon>
        <taxon>Tylenchina</taxon>
        <taxon>Panagrolaimomorpha</taxon>
        <taxon>Strongyloidoidea</taxon>
        <taxon>Strongyloididae</taxon>
        <taxon>Strongyloides</taxon>
    </lineage>
</organism>
<feature type="domain" description="SANTA" evidence="2">
    <location>
        <begin position="67"/>
        <end position="122"/>
    </location>
</feature>
<feature type="compositionally biased region" description="Basic and acidic residues" evidence="1">
    <location>
        <begin position="345"/>
        <end position="366"/>
    </location>
</feature>
<feature type="compositionally biased region" description="Low complexity" evidence="1">
    <location>
        <begin position="196"/>
        <end position="210"/>
    </location>
</feature>
<feature type="compositionally biased region" description="Basic and acidic residues" evidence="1">
    <location>
        <begin position="175"/>
        <end position="189"/>
    </location>
</feature>
<feature type="compositionally biased region" description="Polar residues" evidence="1">
    <location>
        <begin position="367"/>
        <end position="389"/>
    </location>
</feature>
<evidence type="ECO:0000313" key="4">
    <source>
        <dbReference type="WBParaSite" id="SVE_0312600.1"/>
    </source>
</evidence>
<evidence type="ECO:0000256" key="1">
    <source>
        <dbReference type="SAM" id="MobiDB-lite"/>
    </source>
</evidence>
<dbReference type="WBParaSite" id="SVE_0312600.1">
    <property type="protein sequence ID" value="SVE_0312600.1"/>
    <property type="gene ID" value="SVE_0312600"/>
</dbReference>
<dbReference type="InterPro" id="IPR015216">
    <property type="entry name" value="SANTA"/>
</dbReference>
<reference evidence="4" key="2">
    <citation type="submission" date="2015-08" db="UniProtKB">
        <authorList>
            <consortium name="WormBaseParasite"/>
        </authorList>
    </citation>
    <scope>IDENTIFICATION</scope>
</reference>
<feature type="compositionally biased region" description="Polar residues" evidence="1">
    <location>
        <begin position="408"/>
        <end position="418"/>
    </location>
</feature>
<reference evidence="3" key="1">
    <citation type="submission" date="2014-07" db="EMBL/GenBank/DDBJ databases">
        <authorList>
            <person name="Martin A.A"/>
            <person name="De Silva N."/>
        </authorList>
    </citation>
    <scope>NUCLEOTIDE SEQUENCE</scope>
</reference>
<feature type="compositionally biased region" description="Basic and acidic residues" evidence="1">
    <location>
        <begin position="278"/>
        <end position="291"/>
    </location>
</feature>
<feature type="region of interest" description="Disordered" evidence="1">
    <location>
        <begin position="161"/>
        <end position="462"/>
    </location>
</feature>
<proteinExistence type="predicted"/>
<keyword evidence="3" id="KW-1185">Reference proteome</keyword>
<feature type="compositionally biased region" description="Basic and acidic residues" evidence="1">
    <location>
        <begin position="228"/>
        <end position="239"/>
    </location>
</feature>
<feature type="compositionally biased region" description="Polar residues" evidence="1">
    <location>
        <begin position="259"/>
        <end position="277"/>
    </location>
</feature>